<reference evidence="2" key="1">
    <citation type="journal article" date="2015" name="MBio">
        <title>Genome-Resolved Metagenomic Analysis Reveals Roles for Candidate Phyla and Other Microbial Community Members in Biogeochemical Transformations in Oil Reservoirs.</title>
        <authorList>
            <person name="Hu P."/>
            <person name="Tom L."/>
            <person name="Singh A."/>
            <person name="Thomas B.C."/>
            <person name="Baker B.J."/>
            <person name="Piceno Y.M."/>
            <person name="Andersen G.L."/>
            <person name="Banfield J.F."/>
        </authorList>
    </citation>
    <scope>NUCLEOTIDE SEQUENCE [LARGE SCALE GENOMIC DNA]</scope>
</reference>
<dbReference type="AlphaFoldDB" id="A0A117M763"/>
<proteinExistence type="predicted"/>
<evidence type="ECO:0000313" key="2">
    <source>
        <dbReference type="Proteomes" id="UP000053467"/>
    </source>
</evidence>
<dbReference type="Proteomes" id="UP000053467">
    <property type="component" value="Unassembled WGS sequence"/>
</dbReference>
<gene>
    <name evidence="1" type="ORF">XE03_0111</name>
</gene>
<evidence type="ECO:0000313" key="1">
    <source>
        <dbReference type="EMBL" id="KUK88105.1"/>
    </source>
</evidence>
<protein>
    <submittedName>
        <fullName evidence="1">Uncharacterized protein</fullName>
    </submittedName>
</protein>
<organism evidence="1 2">
    <name type="scientific">candidate division TA06 bacterium 34_109</name>
    <dbReference type="NCBI Taxonomy" id="1635277"/>
    <lineage>
        <taxon>Bacteria</taxon>
        <taxon>Bacteria division TA06</taxon>
    </lineage>
</organism>
<comment type="caution">
    <text evidence="1">The sequence shown here is derived from an EMBL/GenBank/DDBJ whole genome shotgun (WGS) entry which is preliminary data.</text>
</comment>
<accession>A0A117M763</accession>
<sequence>MCKEFFCFIFLFFFLKISAFEQKSFTIPSDSFRNISDLLDYASQNDLKDIKVNIISNLEYDSIVINKPIKNLVILGINTPSNCDLGGSVIINLSEDVSIQMENLSFKSFINKGRIDYFSLFFCMCENLINENLVRFSDIFGCEISNSFNWLSNGYLASSQGKSIGKNFWGIKSILHQTDGDSFVIFGNRKQNILLLKKKDEIHNLLQMEGSVIAKDRYIAKNFVDSSTYAASFMHLNGEMKVKGKKDSIFFSGEDGSFTLSGNLNVGKEINVGGKVKLNLSSNGDFSFVSSIRDTITFKNNRLDMKKVQLFTSEIYTKNLTNFSDQPLIIRYNNGKNPNIRWGFSNLEKTNDFSLFEDSSNSIIFRRNIVVDSNLPFIEVNLNTPLKIFTLREKDIHKNNFKKFKFQDVFLENNSESFRVSENDGGSLYFLRSGFYSISYRVTFSSKKEKTDLFLRVKINGREVAQLNSGYRGTIEKGNFINLSGIGIVKIEKGDSLIFEYFTGDDSLYFGNFDLFENREGVFLSILKIN</sequence>
<name>A0A117M763_UNCT6</name>
<dbReference type="PATRIC" id="fig|1635277.3.peg.115"/>
<dbReference type="EMBL" id="LGGX01000001">
    <property type="protein sequence ID" value="KUK88105.1"/>
    <property type="molecule type" value="Genomic_DNA"/>
</dbReference>